<evidence type="ECO:0000313" key="4">
    <source>
        <dbReference type="EMBL" id="MQL82814.1"/>
    </source>
</evidence>
<feature type="repeat" description="PPR" evidence="2">
    <location>
        <begin position="367"/>
        <end position="401"/>
    </location>
</feature>
<dbReference type="OrthoDB" id="1848122at2759"/>
<feature type="repeat" description="PPR" evidence="2">
    <location>
        <begin position="541"/>
        <end position="575"/>
    </location>
</feature>
<organism evidence="4 5">
    <name type="scientific">Colocasia esculenta</name>
    <name type="common">Wild taro</name>
    <name type="synonym">Arum esculentum</name>
    <dbReference type="NCBI Taxonomy" id="4460"/>
    <lineage>
        <taxon>Eukaryota</taxon>
        <taxon>Viridiplantae</taxon>
        <taxon>Streptophyta</taxon>
        <taxon>Embryophyta</taxon>
        <taxon>Tracheophyta</taxon>
        <taxon>Spermatophyta</taxon>
        <taxon>Magnoliopsida</taxon>
        <taxon>Liliopsida</taxon>
        <taxon>Araceae</taxon>
        <taxon>Aroideae</taxon>
        <taxon>Colocasieae</taxon>
        <taxon>Colocasia</taxon>
    </lineage>
</organism>
<dbReference type="Gene3D" id="1.25.40.10">
    <property type="entry name" value="Tetratricopeptide repeat domain"/>
    <property type="match status" value="6"/>
</dbReference>
<dbReference type="NCBIfam" id="TIGR00756">
    <property type="entry name" value="PPR"/>
    <property type="match status" value="5"/>
</dbReference>
<dbReference type="PANTHER" id="PTHR47926">
    <property type="entry name" value="PENTATRICOPEPTIDE REPEAT-CONTAINING PROTEIN"/>
    <property type="match status" value="1"/>
</dbReference>
<protein>
    <recommendedName>
        <fullName evidence="3">DYW domain-containing protein</fullName>
    </recommendedName>
</protein>
<dbReference type="FunFam" id="1.25.40.10:FF:001093">
    <property type="entry name" value="Pentatricopeptide repeat-containing protein At2g34400"/>
    <property type="match status" value="1"/>
</dbReference>
<dbReference type="GO" id="GO:0003723">
    <property type="term" value="F:RNA binding"/>
    <property type="evidence" value="ECO:0007669"/>
    <property type="project" value="InterPro"/>
</dbReference>
<name>A0A843ULR7_COLES</name>
<evidence type="ECO:0000259" key="3">
    <source>
        <dbReference type="Pfam" id="PF14432"/>
    </source>
</evidence>
<feature type="repeat" description="PPR" evidence="2">
    <location>
        <begin position="469"/>
        <end position="503"/>
    </location>
</feature>
<feature type="repeat" description="PPR" evidence="2">
    <location>
        <begin position="673"/>
        <end position="707"/>
    </location>
</feature>
<dbReference type="Pfam" id="PF13041">
    <property type="entry name" value="PPR_2"/>
    <property type="match status" value="3"/>
</dbReference>
<dbReference type="InterPro" id="IPR002885">
    <property type="entry name" value="PPR_rpt"/>
</dbReference>
<dbReference type="GO" id="GO:0009451">
    <property type="term" value="P:RNA modification"/>
    <property type="evidence" value="ECO:0007669"/>
    <property type="project" value="InterPro"/>
</dbReference>
<dbReference type="InterPro" id="IPR011990">
    <property type="entry name" value="TPR-like_helical_dom_sf"/>
</dbReference>
<dbReference type="GO" id="GO:0008270">
    <property type="term" value="F:zinc ion binding"/>
    <property type="evidence" value="ECO:0007669"/>
    <property type="project" value="InterPro"/>
</dbReference>
<dbReference type="AlphaFoldDB" id="A0A843ULR7"/>
<dbReference type="FunFam" id="1.25.40.10:FF:001224">
    <property type="entry name" value="Pentatricopeptide repeat-containing protein chloroplastic"/>
    <property type="match status" value="1"/>
</dbReference>
<dbReference type="PROSITE" id="PS51375">
    <property type="entry name" value="PPR"/>
    <property type="match status" value="6"/>
</dbReference>
<gene>
    <name evidence="4" type="ORF">Taro_015310</name>
</gene>
<dbReference type="EMBL" id="NMUH01000655">
    <property type="protein sequence ID" value="MQL82814.1"/>
    <property type="molecule type" value="Genomic_DNA"/>
</dbReference>
<comment type="caution">
    <text evidence="4">The sequence shown here is derived from an EMBL/GenBank/DDBJ whole genome shotgun (WGS) entry which is preliminary data.</text>
</comment>
<dbReference type="Pfam" id="PF20431">
    <property type="entry name" value="E_motif"/>
    <property type="match status" value="1"/>
</dbReference>
<dbReference type="InterPro" id="IPR046960">
    <property type="entry name" value="PPR_At4g14850-like_plant"/>
</dbReference>
<dbReference type="Proteomes" id="UP000652761">
    <property type="component" value="Unassembled WGS sequence"/>
</dbReference>
<feature type="repeat" description="PPR" evidence="2">
    <location>
        <begin position="165"/>
        <end position="199"/>
    </location>
</feature>
<evidence type="ECO:0000256" key="1">
    <source>
        <dbReference type="ARBA" id="ARBA00022737"/>
    </source>
</evidence>
<dbReference type="InterPro" id="IPR032867">
    <property type="entry name" value="DYW_dom"/>
</dbReference>
<dbReference type="Pfam" id="PF14432">
    <property type="entry name" value="DYW_deaminase"/>
    <property type="match status" value="1"/>
</dbReference>
<reference evidence="4" key="1">
    <citation type="submission" date="2017-07" db="EMBL/GenBank/DDBJ databases">
        <title>Taro Niue Genome Assembly and Annotation.</title>
        <authorList>
            <person name="Atibalentja N."/>
            <person name="Keating K."/>
            <person name="Fields C.J."/>
        </authorList>
    </citation>
    <scope>NUCLEOTIDE SEQUENCE</scope>
    <source>
        <strain evidence="4">Niue_2</strain>
        <tissue evidence="4">Leaf</tissue>
    </source>
</reference>
<keyword evidence="1" id="KW-0677">Repeat</keyword>
<accession>A0A843ULR7</accession>
<feature type="domain" description="DYW" evidence="3">
    <location>
        <begin position="903"/>
        <end position="955"/>
    </location>
</feature>
<feature type="repeat" description="PPR" evidence="2">
    <location>
        <begin position="267"/>
        <end position="301"/>
    </location>
</feature>
<dbReference type="PANTHER" id="PTHR47926:SF471">
    <property type="entry name" value="DYW DOMAIN-CONTAINING PROTEIN"/>
    <property type="match status" value="1"/>
</dbReference>
<dbReference type="InterPro" id="IPR046848">
    <property type="entry name" value="E_motif"/>
</dbReference>
<evidence type="ECO:0000313" key="5">
    <source>
        <dbReference type="Proteomes" id="UP000652761"/>
    </source>
</evidence>
<evidence type="ECO:0000256" key="2">
    <source>
        <dbReference type="PROSITE-ProRule" id="PRU00708"/>
    </source>
</evidence>
<proteinExistence type="predicted"/>
<dbReference type="Pfam" id="PF01535">
    <property type="entry name" value="PPR"/>
    <property type="match status" value="6"/>
</dbReference>
<keyword evidence="5" id="KW-1185">Reference proteome</keyword>
<sequence length="1021" mass="113445">MVLRSSTARRCRFLSFSRPQVRGSVPRFDVLWKYSTAAAPPAASPTDCLLGSASSLSSPFLSSRTHRNVHGPLRAPSRHSYFTGEPGRRPGGVAVVSEELCQRLLSECNKASSFDEGICIHGPVIKLGVGDNSFLNNNLLSAYCKGRRGSLTEARKLFEELDSRDVVSWTTMMSAYVRARQEEEALALFGRMLLLGSAVPNEFTLSCVLRSCSALGRFSPGVRTHARVVKYGFDYNPILLSALTDFYSKSGMLEEALQVFSEIDEGDTVSWTTMISSLVEAQECIPAVQLYVRMVEHDIMPNEFTFVKLLSASGSLGLRFGEVFHAHLILWGAQLNLILKTALVEMYTICGKMEDALKVFHQTPECDATLWTALISGYIHALDFKEAVGRFRDMEDAGISPVSFTYAGMLSACSVMASPDLGQQIHSRVVKAGLEHNTSVGNALIDMYRKCFSSLRGPRLVFKGITTPNVVTWTVLIAALTQHQQNEEAFSTLTEMRLAQVQPNSFTLSTILKGCESIDTLVHVVKLHAYVLKTEDRYRFELTVWNSFVDAYARLGKVDDARKVFDMMPHRDVITYTSIAKGYNKLGLHHKAVGLIIHMHDEELKMDSFSLTCFLSASASLTALESGRQLHCYSIKSGLDMKTSVLNALVDVYGKCGIVKEAHSTFQLIPEPNDVSWNSLIYAFASNSMFSDALSAFENMRFVGTQPDGITFLLVLYACSHGGLADLGLDYFNSMKELYGISPQLDHYVCLIDLLGRAGRLEKAASVIEEMPFEPDALIYKTLLGSCKLRGNLTLGEYIARCALELDPSDPAIYVLLSSMYDDAGKVAHGKEIRRMMRDRGIQKYPGQSWIEVRGKVYVFTAGDTSNPQIDSIHKLIENLESKVSKRNTEHSTHMHYAVGPAHHSEKLAFAFGLLNTPPGAPIRVIKNLRICNDCHTFMELASTLVNREIIVRDDGETKDLWFYMNGTLITLFLYKKCDIMEDALKRDGRREDGDFAKIAVRLKKLSYGLSADHCNLAVVA</sequence>